<dbReference type="EMBL" id="JAKMUS010000016">
    <property type="protein sequence ID" value="MCZ9294657.1"/>
    <property type="molecule type" value="Genomic_DNA"/>
</dbReference>
<dbReference type="Proteomes" id="UP001146468">
    <property type="component" value="Unassembled WGS sequence"/>
</dbReference>
<dbReference type="GO" id="GO:0003989">
    <property type="term" value="F:acetyl-CoA carboxylase activity"/>
    <property type="evidence" value="ECO:0007669"/>
    <property type="project" value="InterPro"/>
</dbReference>
<evidence type="ECO:0000313" key="2">
    <source>
        <dbReference type="Proteomes" id="UP001146468"/>
    </source>
</evidence>
<dbReference type="Pfam" id="PF13822">
    <property type="entry name" value="ACC_epsilon"/>
    <property type="match status" value="1"/>
</dbReference>
<keyword evidence="2" id="KW-1185">Reference proteome</keyword>
<reference evidence="1" key="1">
    <citation type="submission" date="2022-02" db="EMBL/GenBank/DDBJ databases">
        <title>Corynebacterium sp. from urogenital microbiome.</title>
        <authorList>
            <person name="Cappelli E.A."/>
            <person name="Ribeiro T.G."/>
            <person name="Peixe L."/>
        </authorList>
    </citation>
    <scope>NUCLEOTIDE SEQUENCE</scope>
    <source>
        <strain evidence="1">C8Ua_172</strain>
    </source>
</reference>
<accession>A0A9X3LUV5</accession>
<dbReference type="GO" id="GO:0004658">
    <property type="term" value="F:propionyl-CoA carboxylase activity"/>
    <property type="evidence" value="ECO:0007669"/>
    <property type="project" value="InterPro"/>
</dbReference>
<dbReference type="RefSeq" id="WP_269966074.1">
    <property type="nucleotide sequence ID" value="NZ_JAKMUS010000016.1"/>
</dbReference>
<dbReference type="AlphaFoldDB" id="A0A9X3LUV5"/>
<sequence>MTNPLFTVVKGNPTEEELAALTQVLTDLQQEAKSRTAGGHRNLWGRPAPRVHGPVIFNPSAFNSQTLF</sequence>
<comment type="caution">
    <text evidence="1">The sequence shown here is derived from an EMBL/GenBank/DDBJ whole genome shotgun (WGS) entry which is preliminary data.</text>
</comment>
<evidence type="ECO:0000313" key="1">
    <source>
        <dbReference type="EMBL" id="MCZ9294657.1"/>
    </source>
</evidence>
<dbReference type="InterPro" id="IPR032716">
    <property type="entry name" value="ACC_epsilon"/>
</dbReference>
<name>A0A9X3LUV5_9CORY</name>
<protein>
    <submittedName>
        <fullName evidence="1">Acyl-CoA carboxylase subunit epsilon</fullName>
    </submittedName>
</protein>
<gene>
    <name evidence="1" type="ORF">L8U60_09195</name>
</gene>
<organism evidence="1 2">
    <name type="scientific">Corynebacterium meitnerae</name>
    <dbReference type="NCBI Taxonomy" id="2913498"/>
    <lineage>
        <taxon>Bacteria</taxon>
        <taxon>Bacillati</taxon>
        <taxon>Actinomycetota</taxon>
        <taxon>Actinomycetes</taxon>
        <taxon>Mycobacteriales</taxon>
        <taxon>Corynebacteriaceae</taxon>
        <taxon>Corynebacterium</taxon>
    </lineage>
</organism>
<proteinExistence type="predicted"/>